<dbReference type="Gene3D" id="3.40.50.2300">
    <property type="match status" value="2"/>
</dbReference>
<keyword evidence="10" id="KW-0418">Kinase</keyword>
<dbReference type="InterPro" id="IPR000700">
    <property type="entry name" value="PAS-assoc_C"/>
</dbReference>
<protein>
    <recommendedName>
        <fullName evidence="3">Blue-light-activated histidine kinase</fullName>
        <ecNumber evidence="2">2.7.13.3</ecNumber>
    </recommendedName>
</protein>
<dbReference type="InterPro" id="IPR011102">
    <property type="entry name" value="Sig_transdc_His_kinase_HWE"/>
</dbReference>
<comment type="catalytic activity">
    <reaction evidence="1">
        <text>ATP + protein L-histidine = ADP + protein N-phospho-L-histidine.</text>
        <dbReference type="EC" id="2.7.13.3"/>
    </reaction>
</comment>
<dbReference type="PANTHER" id="PTHR41523">
    <property type="entry name" value="TWO-COMPONENT SYSTEM SENSOR PROTEIN"/>
    <property type="match status" value="1"/>
</dbReference>
<feature type="domain" description="PAC" evidence="16">
    <location>
        <begin position="220"/>
        <end position="272"/>
    </location>
</feature>
<dbReference type="Gene3D" id="3.30.565.10">
    <property type="entry name" value="Histidine kinase-like ATPase, C-terminal domain"/>
    <property type="match status" value="1"/>
</dbReference>
<dbReference type="InterPro" id="IPR001789">
    <property type="entry name" value="Sig_transdc_resp-reg_receiver"/>
</dbReference>
<dbReference type="SUPFAM" id="SSF55785">
    <property type="entry name" value="PYP-like sensor domain (PAS domain)"/>
    <property type="match status" value="1"/>
</dbReference>
<dbReference type="SUPFAM" id="SSF55874">
    <property type="entry name" value="ATPase domain of HSP90 chaperone/DNA topoisomerase II/histidine kinase"/>
    <property type="match status" value="1"/>
</dbReference>
<proteinExistence type="predicted"/>
<dbReference type="SMART" id="SM00911">
    <property type="entry name" value="HWE_HK"/>
    <property type="match status" value="1"/>
</dbReference>
<evidence type="ECO:0000256" key="12">
    <source>
        <dbReference type="ARBA" id="ARBA00023026"/>
    </source>
</evidence>
<dbReference type="SMART" id="SM00448">
    <property type="entry name" value="REC"/>
    <property type="match status" value="2"/>
</dbReference>
<dbReference type="NCBIfam" id="TIGR00229">
    <property type="entry name" value="sensory_box"/>
    <property type="match status" value="1"/>
</dbReference>
<keyword evidence="14" id="KW-0175">Coiled coil</keyword>
<dbReference type="InterPro" id="IPR035965">
    <property type="entry name" value="PAS-like_dom_sf"/>
</dbReference>
<evidence type="ECO:0000256" key="13">
    <source>
        <dbReference type="PROSITE-ProRule" id="PRU00169"/>
    </source>
</evidence>
<dbReference type="InterPro" id="IPR000014">
    <property type="entry name" value="PAS"/>
</dbReference>
<evidence type="ECO:0000256" key="6">
    <source>
        <dbReference type="ARBA" id="ARBA00022643"/>
    </source>
</evidence>
<feature type="domain" description="Response regulatory" evidence="15">
    <location>
        <begin position="494"/>
        <end position="604"/>
    </location>
</feature>
<feature type="coiled-coil region" evidence="14">
    <location>
        <begin position="123"/>
        <end position="150"/>
    </location>
</feature>
<keyword evidence="18" id="KW-1185">Reference proteome</keyword>
<evidence type="ECO:0000256" key="9">
    <source>
        <dbReference type="ARBA" id="ARBA00022741"/>
    </source>
</evidence>
<name>A0A7W6J9B0_9HYPH</name>
<dbReference type="AlphaFoldDB" id="A0A7W6J9B0"/>
<keyword evidence="9" id="KW-0547">Nucleotide-binding</keyword>
<dbReference type="GO" id="GO:0000160">
    <property type="term" value="P:phosphorelay signal transduction system"/>
    <property type="evidence" value="ECO:0007669"/>
    <property type="project" value="InterPro"/>
</dbReference>
<evidence type="ECO:0000256" key="14">
    <source>
        <dbReference type="SAM" id="Coils"/>
    </source>
</evidence>
<dbReference type="PROSITE" id="PS50110">
    <property type="entry name" value="RESPONSE_REGULATORY"/>
    <property type="match status" value="2"/>
</dbReference>
<dbReference type="Pfam" id="PF08448">
    <property type="entry name" value="PAS_4"/>
    <property type="match status" value="1"/>
</dbReference>
<dbReference type="PANTHER" id="PTHR41523:SF8">
    <property type="entry name" value="ETHYLENE RESPONSE SENSOR PROTEIN"/>
    <property type="match status" value="1"/>
</dbReference>
<feature type="domain" description="Response regulatory" evidence="15">
    <location>
        <begin position="7"/>
        <end position="124"/>
    </location>
</feature>
<evidence type="ECO:0000256" key="1">
    <source>
        <dbReference type="ARBA" id="ARBA00000085"/>
    </source>
</evidence>
<evidence type="ECO:0000256" key="7">
    <source>
        <dbReference type="ARBA" id="ARBA00022679"/>
    </source>
</evidence>
<keyword evidence="4 13" id="KW-0597">Phosphoprotein</keyword>
<dbReference type="EMBL" id="JACIEZ010000008">
    <property type="protein sequence ID" value="MBB4066291.1"/>
    <property type="molecule type" value="Genomic_DNA"/>
</dbReference>
<evidence type="ECO:0000256" key="8">
    <source>
        <dbReference type="ARBA" id="ARBA00022737"/>
    </source>
</evidence>
<comment type="caution">
    <text evidence="17">The sequence shown here is derived from an EMBL/GenBank/DDBJ whole genome shotgun (WGS) entry which is preliminary data.</text>
</comment>
<dbReference type="InterPro" id="IPR036890">
    <property type="entry name" value="HATPase_C_sf"/>
</dbReference>
<dbReference type="Gene3D" id="3.30.450.20">
    <property type="entry name" value="PAS domain"/>
    <property type="match status" value="1"/>
</dbReference>
<evidence type="ECO:0000259" key="15">
    <source>
        <dbReference type="PROSITE" id="PS50110"/>
    </source>
</evidence>
<evidence type="ECO:0000256" key="4">
    <source>
        <dbReference type="ARBA" id="ARBA00022553"/>
    </source>
</evidence>
<sequence length="611" mass="67233">MAEQTVKFLLVDDLEENLVALEALLRRDGLELIRARSGAEALELLLVHDIALALLDVQMPEMNGFELAELMRGLERTRRIPIIFVTALPADENRRFRGYETGAVDYLQKPIDPQILHSKTGVFFELARQRNELKENADKLRQALSQLQAHTDNSPLAYVSFDPLLRITGWSDGASRLFGWDAAEMKGRSYRHVSWLPEKTKTDFSAVASSLIEGHPTGRDVAEFGARHRSGRMVEGEWYLSALYDCKGNLTSLSVQILDITERRKAEETQRLLMGELNHRVKNTLATVQAVAAHALRHTRDPAQFARTFNGRIQSLAKAHSLLSATTWSGACLNDIIRDQLDLGALDVNRFQSNGPLLELVPQQALHIAMMVHELATNASKYGAHSMPSGRISVEWRLEGETLVIVWTEAGGPAPGGMVRRGFGTTLIEQSARSEGGAAELVVRDDGLSWTIRMRFQGKMPEEPTGNPEPVEMENGMGVPAPRSDMPSAAGRRRVLIIEDEPLVAMDIASLLEAADFEVVGTAATVGEALDFIARSEIDVALLDGNLRGYPVDDVAQALDGKSIPFLFVSGYGEQNLPKDFAGRPILTKPFSGEELIEGATGVLGERHYSA</sequence>
<gene>
    <name evidence="17" type="ORF">GGR23_003506</name>
</gene>
<reference evidence="17 18" key="1">
    <citation type="submission" date="2020-08" db="EMBL/GenBank/DDBJ databases">
        <title>Genomic Encyclopedia of Type Strains, Phase IV (KMG-IV): sequencing the most valuable type-strain genomes for metagenomic binning, comparative biology and taxonomic classification.</title>
        <authorList>
            <person name="Goeker M."/>
        </authorList>
    </citation>
    <scope>NUCLEOTIDE SEQUENCE [LARGE SCALE GENOMIC DNA]</scope>
    <source>
        <strain evidence="17 18">DSM 29853</strain>
    </source>
</reference>
<dbReference type="RefSeq" id="WP_183367582.1">
    <property type="nucleotide sequence ID" value="NZ_JACIEZ010000008.1"/>
</dbReference>
<dbReference type="GO" id="GO:0005524">
    <property type="term" value="F:ATP binding"/>
    <property type="evidence" value="ECO:0007669"/>
    <property type="project" value="UniProtKB-KW"/>
</dbReference>
<keyword evidence="11" id="KW-0067">ATP-binding</keyword>
<dbReference type="Proteomes" id="UP000528286">
    <property type="component" value="Unassembled WGS sequence"/>
</dbReference>
<evidence type="ECO:0000256" key="11">
    <source>
        <dbReference type="ARBA" id="ARBA00022840"/>
    </source>
</evidence>
<keyword evidence="12" id="KW-0843">Virulence</keyword>
<dbReference type="GO" id="GO:0004673">
    <property type="term" value="F:protein histidine kinase activity"/>
    <property type="evidence" value="ECO:0007669"/>
    <property type="project" value="UniProtKB-EC"/>
</dbReference>
<evidence type="ECO:0000313" key="18">
    <source>
        <dbReference type="Proteomes" id="UP000528286"/>
    </source>
</evidence>
<evidence type="ECO:0000259" key="16">
    <source>
        <dbReference type="PROSITE" id="PS50113"/>
    </source>
</evidence>
<accession>A0A7W6J9B0</accession>
<evidence type="ECO:0000256" key="10">
    <source>
        <dbReference type="ARBA" id="ARBA00022777"/>
    </source>
</evidence>
<evidence type="ECO:0000313" key="17">
    <source>
        <dbReference type="EMBL" id="MBB4066291.1"/>
    </source>
</evidence>
<dbReference type="SUPFAM" id="SSF52172">
    <property type="entry name" value="CheY-like"/>
    <property type="match status" value="2"/>
</dbReference>
<dbReference type="EC" id="2.7.13.3" evidence="2"/>
<evidence type="ECO:0000256" key="5">
    <source>
        <dbReference type="ARBA" id="ARBA00022630"/>
    </source>
</evidence>
<keyword evidence="8" id="KW-0677">Repeat</keyword>
<feature type="modified residue" description="4-aspartylphosphate" evidence="13">
    <location>
        <position position="56"/>
    </location>
</feature>
<feature type="modified residue" description="4-aspartylphosphate" evidence="13">
    <location>
        <position position="544"/>
    </location>
</feature>
<dbReference type="CDD" id="cd00130">
    <property type="entry name" value="PAS"/>
    <property type="match status" value="1"/>
</dbReference>
<organism evidence="17 18">
    <name type="scientific">Gellertiella hungarica</name>
    <dbReference type="NCBI Taxonomy" id="1572859"/>
    <lineage>
        <taxon>Bacteria</taxon>
        <taxon>Pseudomonadati</taxon>
        <taxon>Pseudomonadota</taxon>
        <taxon>Alphaproteobacteria</taxon>
        <taxon>Hyphomicrobiales</taxon>
        <taxon>Rhizobiaceae</taxon>
        <taxon>Gellertiella</taxon>
    </lineage>
</organism>
<dbReference type="InterPro" id="IPR013656">
    <property type="entry name" value="PAS_4"/>
</dbReference>
<evidence type="ECO:0000256" key="2">
    <source>
        <dbReference type="ARBA" id="ARBA00012438"/>
    </source>
</evidence>
<dbReference type="Pfam" id="PF07536">
    <property type="entry name" value="HWE_HK"/>
    <property type="match status" value="1"/>
</dbReference>
<keyword evidence="5" id="KW-0285">Flavoprotein</keyword>
<keyword evidence="7" id="KW-0808">Transferase</keyword>
<dbReference type="InterPro" id="IPR011006">
    <property type="entry name" value="CheY-like_superfamily"/>
</dbReference>
<dbReference type="Pfam" id="PF00072">
    <property type="entry name" value="Response_reg"/>
    <property type="match status" value="2"/>
</dbReference>
<dbReference type="PROSITE" id="PS50113">
    <property type="entry name" value="PAC"/>
    <property type="match status" value="1"/>
</dbReference>
<keyword evidence="6" id="KW-0288">FMN</keyword>
<evidence type="ECO:0000256" key="3">
    <source>
        <dbReference type="ARBA" id="ARBA00021740"/>
    </source>
</evidence>